<proteinExistence type="predicted"/>
<evidence type="ECO:0000313" key="2">
    <source>
        <dbReference type="EMBL" id="KKB62997.1"/>
    </source>
</evidence>
<dbReference type="InterPro" id="IPR038762">
    <property type="entry name" value="ABM_predict"/>
</dbReference>
<dbReference type="InterPro" id="IPR011008">
    <property type="entry name" value="Dimeric_a/b-barrel"/>
</dbReference>
<gene>
    <name evidence="2" type="ORF">WM40_14115</name>
</gene>
<organism evidence="2 3">
    <name type="scientific">Robbsia andropogonis</name>
    <dbReference type="NCBI Taxonomy" id="28092"/>
    <lineage>
        <taxon>Bacteria</taxon>
        <taxon>Pseudomonadati</taxon>
        <taxon>Pseudomonadota</taxon>
        <taxon>Betaproteobacteria</taxon>
        <taxon>Burkholderiales</taxon>
        <taxon>Burkholderiaceae</taxon>
        <taxon>Robbsia</taxon>
    </lineage>
</organism>
<keyword evidence="3" id="KW-1185">Reference proteome</keyword>
<keyword evidence="1" id="KW-1133">Transmembrane helix</keyword>
<comment type="caution">
    <text evidence="2">The sequence shown here is derived from an EMBL/GenBank/DDBJ whole genome shotgun (WGS) entry which is preliminary data.</text>
</comment>
<keyword evidence="1" id="KW-0812">Transmembrane</keyword>
<dbReference type="PANTHER" id="PTHR40057">
    <property type="entry name" value="SLR1162 PROTEIN"/>
    <property type="match status" value="1"/>
</dbReference>
<evidence type="ECO:0000313" key="3">
    <source>
        <dbReference type="Proteomes" id="UP000033618"/>
    </source>
</evidence>
<evidence type="ECO:0008006" key="4">
    <source>
        <dbReference type="Google" id="ProtNLM"/>
    </source>
</evidence>
<sequence length="188" mass="21415">MSKRDINLDAIVTTIISHEVLAGAESQYEAWLVDARNACRQFKGYLSTDVIKPIPGMRNYTVIIRFASFDELSAWIDSDERSHLMTRMSPFLPKGDKHETRTGLEFWFQAAASQVKHPKPWKQFLVTWSAIFPLTVLVPLLLHPIFATNALLGTNLISKGLVAAVIVFMMVYVVMPRYTKLLARWLYA</sequence>
<dbReference type="EMBL" id="LAQU01000014">
    <property type="protein sequence ID" value="KKB62997.1"/>
    <property type="molecule type" value="Genomic_DNA"/>
</dbReference>
<reference evidence="2 3" key="1">
    <citation type="submission" date="2015-03" db="EMBL/GenBank/DDBJ databases">
        <title>Draft Genome Sequence of Burkholderia andropogonis type strain ICMP2807, isolated from Sorghum bicolor.</title>
        <authorList>
            <person name="Lopes-Santos L."/>
            <person name="Castro D.B."/>
            <person name="Ottoboni L.M."/>
            <person name="Park D."/>
            <person name="Weirc B.S."/>
            <person name="Destefano S.A."/>
        </authorList>
    </citation>
    <scope>NUCLEOTIDE SEQUENCE [LARGE SCALE GENOMIC DNA]</scope>
    <source>
        <strain evidence="2 3">ICMP2807</strain>
    </source>
</reference>
<feature type="transmembrane region" description="Helical" evidence="1">
    <location>
        <begin position="124"/>
        <end position="146"/>
    </location>
</feature>
<dbReference type="Gene3D" id="3.30.70.100">
    <property type="match status" value="1"/>
</dbReference>
<dbReference type="AlphaFoldDB" id="A0A0F5K0A2"/>
<feature type="transmembrane region" description="Helical" evidence="1">
    <location>
        <begin position="152"/>
        <end position="175"/>
    </location>
</feature>
<dbReference type="PATRIC" id="fig|28092.6.peg.3337"/>
<name>A0A0F5K0A2_9BURK</name>
<dbReference type="Proteomes" id="UP000033618">
    <property type="component" value="Unassembled WGS sequence"/>
</dbReference>
<protein>
    <recommendedName>
        <fullName evidence="4">Antibiotic biosynthesis monooxygenase</fullName>
    </recommendedName>
</protein>
<dbReference type="PANTHER" id="PTHR40057:SF1">
    <property type="entry name" value="SLR1162 PROTEIN"/>
    <property type="match status" value="1"/>
</dbReference>
<evidence type="ECO:0000256" key="1">
    <source>
        <dbReference type="SAM" id="Phobius"/>
    </source>
</evidence>
<dbReference type="STRING" id="28092.WM40_14115"/>
<keyword evidence="1" id="KW-0472">Membrane</keyword>
<accession>A0A0F5K0A2</accession>
<dbReference type="SUPFAM" id="SSF54909">
    <property type="entry name" value="Dimeric alpha+beta barrel"/>
    <property type="match status" value="1"/>
</dbReference>